<keyword evidence="7" id="KW-1015">Disulfide bond</keyword>
<dbReference type="GO" id="GO:0005576">
    <property type="term" value="C:extracellular region"/>
    <property type="evidence" value="ECO:0007669"/>
    <property type="project" value="UniProtKB-SubCell"/>
</dbReference>
<evidence type="ECO:0000256" key="8">
    <source>
        <dbReference type="SAM" id="SignalP"/>
    </source>
</evidence>
<dbReference type="GO" id="GO:0005179">
    <property type="term" value="F:hormone activity"/>
    <property type="evidence" value="ECO:0007669"/>
    <property type="project" value="InterPro"/>
</dbReference>
<reference evidence="9" key="2">
    <citation type="submission" date="2015-02" db="EMBL/GenBank/DDBJ databases">
        <title>First evidence of duplicated Leptin Receptors in a vertebrate, the eel, brings new insights into the evolutionary history of the leptin system.</title>
        <authorList>
            <person name="Morini M."/>
            <person name="Pasquier J."/>
            <person name="Dirks R."/>
            <person name="Van den Thillart G."/>
            <person name="Tomkievicz J."/>
            <person name="Rousseau K."/>
            <person name="Dufour S."/>
            <person name="Lafont A.G."/>
        </authorList>
    </citation>
    <scope>NUCLEOTIDE SEQUENCE</scope>
    <source>
        <tissue evidence="9">Pituitary</tissue>
    </source>
</reference>
<evidence type="ECO:0000256" key="2">
    <source>
        <dbReference type="ARBA" id="ARBA00005834"/>
    </source>
</evidence>
<comment type="similarity">
    <text evidence="2 6">Belongs to the leptin family.</text>
</comment>
<dbReference type="KEGG" id="aang:118232488"/>
<proteinExistence type="evidence at transcript level"/>
<dbReference type="InterPro" id="IPR000065">
    <property type="entry name" value="Leptin"/>
</dbReference>
<dbReference type="OrthoDB" id="9872512at2759"/>
<dbReference type="RefSeq" id="XP_035283417.1">
    <property type="nucleotide sequence ID" value="XM_035427526.1"/>
</dbReference>
<evidence type="ECO:0000256" key="1">
    <source>
        <dbReference type="ARBA" id="ARBA00004613"/>
    </source>
</evidence>
<organism evidence="9">
    <name type="scientific">Anguilla anguilla</name>
    <name type="common">European freshwater eel</name>
    <name type="synonym">Muraena anguilla</name>
    <dbReference type="NCBI Taxonomy" id="7936"/>
    <lineage>
        <taxon>Eukaryota</taxon>
        <taxon>Metazoa</taxon>
        <taxon>Chordata</taxon>
        <taxon>Craniata</taxon>
        <taxon>Vertebrata</taxon>
        <taxon>Euteleostomi</taxon>
        <taxon>Actinopterygii</taxon>
        <taxon>Neopterygii</taxon>
        <taxon>Teleostei</taxon>
        <taxon>Anguilliformes</taxon>
        <taxon>Anguillidae</taxon>
        <taxon>Anguilla</taxon>
    </lineage>
</organism>
<dbReference type="PIRSF" id="PIRSF001837">
    <property type="entry name" value="Leptin"/>
    <property type="match status" value="1"/>
</dbReference>
<dbReference type="PANTHER" id="PTHR11724:SF1">
    <property type="entry name" value="LEPTIN"/>
    <property type="match status" value="1"/>
</dbReference>
<dbReference type="EMBL" id="LN558789">
    <property type="protein sequence ID" value="CEE15395.1"/>
    <property type="molecule type" value="mRNA"/>
</dbReference>
<dbReference type="Pfam" id="PF02024">
    <property type="entry name" value="Leptin"/>
    <property type="match status" value="1"/>
</dbReference>
<evidence type="ECO:0000313" key="9">
    <source>
        <dbReference type="EMBL" id="CEE15395.1"/>
    </source>
</evidence>
<evidence type="ECO:0000256" key="4">
    <source>
        <dbReference type="ARBA" id="ARBA00022525"/>
    </source>
</evidence>
<dbReference type="Gene3D" id="1.20.1250.10">
    <property type="match status" value="1"/>
</dbReference>
<dbReference type="InterPro" id="IPR009079">
    <property type="entry name" value="4_helix_cytokine-like_core"/>
</dbReference>
<dbReference type="PRINTS" id="PR00495">
    <property type="entry name" value="LEPTIN"/>
</dbReference>
<feature type="disulfide bond" evidence="7">
    <location>
        <begin position="121"/>
        <end position="171"/>
    </location>
</feature>
<dbReference type="SUPFAM" id="SSF47266">
    <property type="entry name" value="4-helical cytokines"/>
    <property type="match status" value="1"/>
</dbReference>
<feature type="chain" id="PRO_5002197670" description="Leptin" evidence="8">
    <location>
        <begin position="22"/>
        <end position="171"/>
    </location>
</feature>
<keyword evidence="8" id="KW-0732">Signal</keyword>
<dbReference type="AlphaFoldDB" id="A0A0C7AV58"/>
<dbReference type="RefSeq" id="XP_035283416.1">
    <property type="nucleotide sequence ID" value="XM_035427525.1"/>
</dbReference>
<protein>
    <recommendedName>
        <fullName evidence="3 6">Leptin</fullName>
    </recommendedName>
    <alternativeName>
        <fullName evidence="5 6">Obesity factor</fullName>
    </alternativeName>
</protein>
<dbReference type="GeneID" id="118232488"/>
<keyword evidence="4 6" id="KW-0964">Secreted</keyword>
<comment type="function">
    <text evidence="6">Key player in the regulation of energy balance and body weight control. Once released into the circulation, has central and peripheral effects by binding LEPR, found in many tissues, which results in the activation of several major signaling pathways.</text>
</comment>
<reference evidence="9" key="1">
    <citation type="submission" date="2014-08" db="EMBL/GenBank/DDBJ databases">
        <authorList>
            <person name="Lafont A."/>
        </authorList>
    </citation>
    <scope>NUCLEOTIDE SEQUENCE</scope>
    <source>
        <tissue evidence="9">Pituitary</tissue>
    </source>
</reference>
<dbReference type="OMA" id="MRCGPLC"/>
<comment type="subcellular location">
    <subcellularLocation>
        <location evidence="1 6">Secreted</location>
    </subcellularLocation>
</comment>
<accession>A0A0C7AV58</accession>
<evidence type="ECO:0000256" key="5">
    <source>
        <dbReference type="ARBA" id="ARBA00030981"/>
    </source>
</evidence>
<name>A0A0C7AV58_ANGAN</name>
<evidence type="ECO:0000256" key="6">
    <source>
        <dbReference type="PIRNR" id="PIRNR001837"/>
    </source>
</evidence>
<dbReference type="PANTHER" id="PTHR11724">
    <property type="entry name" value="LEPTIN"/>
    <property type="match status" value="1"/>
</dbReference>
<sequence>MHHFIILHCTSLLFLLTMGKSTPPPVDKMKNNVKMLGETALIRIQKFTNEFQISPNMVFSGAELIPNITLETPLGLSSVAENLNTFQLILLNLTLDGTLQIRSDIVGLLDIVHWLAASSSCPMKKPASDGHLETFLKTNMPFQLSIANIVLTRLQEFLNKLINNLDQLKKC</sequence>
<evidence type="ECO:0000256" key="3">
    <source>
        <dbReference type="ARBA" id="ARBA00021421"/>
    </source>
</evidence>
<evidence type="ECO:0000256" key="7">
    <source>
        <dbReference type="PIRSR" id="PIRSR001837-1"/>
    </source>
</evidence>
<feature type="signal peptide" evidence="8">
    <location>
        <begin position="1"/>
        <end position="21"/>
    </location>
</feature>